<protein>
    <submittedName>
        <fullName evidence="2">Invasion protein</fullName>
    </submittedName>
</protein>
<name>A0A094IND0_9GAMM</name>
<keyword evidence="1" id="KW-0812">Transmembrane</keyword>
<dbReference type="STRING" id="1517416.IDAT_07760"/>
<feature type="transmembrane region" description="Helical" evidence="1">
    <location>
        <begin position="39"/>
        <end position="60"/>
    </location>
</feature>
<accession>A0A094IND0</accession>
<dbReference type="AlphaFoldDB" id="A0A094IND0"/>
<evidence type="ECO:0000313" key="2">
    <source>
        <dbReference type="EMBL" id="KFZ28637.1"/>
    </source>
</evidence>
<dbReference type="PIRSF" id="PIRSF005610">
    <property type="entry name" value="SirB"/>
    <property type="match status" value="1"/>
</dbReference>
<dbReference type="Proteomes" id="UP000053718">
    <property type="component" value="Unassembled WGS sequence"/>
</dbReference>
<keyword evidence="3" id="KW-1185">Reference proteome</keyword>
<feature type="transmembrane region" description="Helical" evidence="1">
    <location>
        <begin position="97"/>
        <end position="117"/>
    </location>
</feature>
<proteinExistence type="predicted"/>
<evidence type="ECO:0000313" key="3">
    <source>
        <dbReference type="Proteomes" id="UP000053718"/>
    </source>
</evidence>
<gene>
    <name evidence="2" type="ORF">IDAT_07760</name>
</gene>
<comment type="caution">
    <text evidence="2">The sequence shown here is derived from an EMBL/GenBank/DDBJ whole genome shotgun (WGS) entry which is preliminary data.</text>
</comment>
<dbReference type="PANTHER" id="PTHR39594:SF1">
    <property type="entry name" value="PROTEIN YCHQ"/>
    <property type="match status" value="1"/>
</dbReference>
<dbReference type="GO" id="GO:0005886">
    <property type="term" value="C:plasma membrane"/>
    <property type="evidence" value="ECO:0007669"/>
    <property type="project" value="TreeGrafter"/>
</dbReference>
<organism evidence="2 3">
    <name type="scientific">Pseudidiomarina atlantica</name>
    <dbReference type="NCBI Taxonomy" id="1517416"/>
    <lineage>
        <taxon>Bacteria</taxon>
        <taxon>Pseudomonadati</taxon>
        <taxon>Pseudomonadota</taxon>
        <taxon>Gammaproteobacteria</taxon>
        <taxon>Alteromonadales</taxon>
        <taxon>Idiomarinaceae</taxon>
        <taxon>Pseudidiomarina</taxon>
    </lineage>
</organism>
<dbReference type="OrthoDB" id="5588650at2"/>
<dbReference type="eggNOG" id="COG3094">
    <property type="taxonomic scope" value="Bacteria"/>
</dbReference>
<dbReference type="InterPro" id="IPR007360">
    <property type="entry name" value="SirB"/>
</dbReference>
<dbReference type="EMBL" id="JPIN01000007">
    <property type="protein sequence ID" value="KFZ28637.1"/>
    <property type="molecule type" value="Genomic_DNA"/>
</dbReference>
<dbReference type="PANTHER" id="PTHR39594">
    <property type="entry name" value="PROTEIN YCHQ"/>
    <property type="match status" value="1"/>
</dbReference>
<dbReference type="RefSeq" id="WP_034732494.1">
    <property type="nucleotide sequence ID" value="NZ_JPIN01000007.1"/>
</dbReference>
<evidence type="ECO:0000256" key="1">
    <source>
        <dbReference type="SAM" id="Phobius"/>
    </source>
</evidence>
<feature type="transmembrane region" description="Helical" evidence="1">
    <location>
        <begin position="6"/>
        <end position="27"/>
    </location>
</feature>
<reference evidence="2 3" key="1">
    <citation type="submission" date="2014-06" db="EMBL/GenBank/DDBJ databases">
        <title>Draft genome sequence of Idiomarina sp. MCCC 1A10513.</title>
        <authorList>
            <person name="Du J."/>
            <person name="Lai Q."/>
            <person name="Shao Z."/>
        </authorList>
    </citation>
    <scope>NUCLEOTIDE SEQUENCE [LARGE SCALE GENOMIC DNA]</scope>
    <source>
        <strain evidence="2 3">MCCC 1A10513</strain>
    </source>
</reference>
<keyword evidence="1" id="KW-0472">Membrane</keyword>
<sequence length="124" mass="14143">MPYEALKHLHVTFVAVSVLLFVLRFFWHTMDAAISKQKWVKIVPHIIDTFLLLTIVALLLEWQQWPWETAWLGNKLLGLFGYIAFGLVAMKAKTKAMAYVGFVVALGWIAFLLHIAFSKQALIG</sequence>
<keyword evidence="1" id="KW-1133">Transmembrane helix</keyword>
<feature type="transmembrane region" description="Helical" evidence="1">
    <location>
        <begin position="72"/>
        <end position="90"/>
    </location>
</feature>
<dbReference type="Pfam" id="PF04247">
    <property type="entry name" value="SirB"/>
    <property type="match status" value="1"/>
</dbReference>